<dbReference type="RefSeq" id="WP_367779157.1">
    <property type="nucleotide sequence ID" value="NZ_JBFMIA010000004.1"/>
</dbReference>
<dbReference type="HAMAP" id="MF_01526">
    <property type="entry name" value="UPF0342"/>
    <property type="match status" value="1"/>
</dbReference>
<comment type="similarity">
    <text evidence="1">Belongs to the UPF0342 family.</text>
</comment>
<protein>
    <recommendedName>
        <fullName evidence="1">UPF0342 protein AB1471_07685</fullName>
    </recommendedName>
</protein>
<evidence type="ECO:0000313" key="2">
    <source>
        <dbReference type="EMBL" id="MEW9501681.1"/>
    </source>
</evidence>
<accession>A0ABV3Q3K1</accession>
<name>A0ABV3Q3K1_9BACL</name>
<comment type="caution">
    <text evidence="2">The sequence shown here is derived from an EMBL/GenBank/DDBJ whole genome shotgun (WGS) entry which is preliminary data.</text>
</comment>
<dbReference type="SUPFAM" id="SSF158622">
    <property type="entry name" value="YheA/YmcA-like"/>
    <property type="match status" value="1"/>
</dbReference>
<gene>
    <name evidence="2" type="ORF">AB1471_07685</name>
</gene>
<dbReference type="Gene3D" id="1.20.1500.10">
    <property type="entry name" value="YheA/YmcA-like"/>
    <property type="match status" value="1"/>
</dbReference>
<keyword evidence="3" id="KW-1185">Reference proteome</keyword>
<organism evidence="2 3">
    <name type="scientific">Jeotgalibacillus marinus</name>
    <dbReference type="NCBI Taxonomy" id="86667"/>
    <lineage>
        <taxon>Bacteria</taxon>
        <taxon>Bacillati</taxon>
        <taxon>Bacillota</taxon>
        <taxon>Bacilli</taxon>
        <taxon>Bacillales</taxon>
        <taxon>Caryophanaceae</taxon>
        <taxon>Jeotgalibacillus</taxon>
    </lineage>
</organism>
<reference evidence="2 3" key="1">
    <citation type="journal article" date="1979" name="Int. J. Syst. Evol. Microbiol.">
        <title>Bacillus globisporus subsp. marinus subsp. nov.</title>
        <authorList>
            <person name="Liu H."/>
        </authorList>
    </citation>
    <scope>NUCLEOTIDE SEQUENCE [LARGE SCALE GENOMIC DNA]</scope>
    <source>
        <strain evidence="2 3">DSM 1297</strain>
    </source>
</reference>
<dbReference type="InterPro" id="IPR023378">
    <property type="entry name" value="YheA/YmcA-like_dom_sf"/>
</dbReference>
<proteinExistence type="inferred from homology"/>
<sequence>MSINLYDHANEMERAIRQSEEFTQLKAMYDAVNKDESARGIFENFRDIQLGLQEKQMSGAEITEEEVEQAQKTAQLVQQHEIISKLMESEQRMSMLIQELNKVIMKPLEELYGSMEKDGNVQ</sequence>
<dbReference type="InterPro" id="IPR010368">
    <property type="entry name" value="Com_YlbF"/>
</dbReference>
<dbReference type="EMBL" id="JBFMIA010000004">
    <property type="protein sequence ID" value="MEW9501681.1"/>
    <property type="molecule type" value="Genomic_DNA"/>
</dbReference>
<evidence type="ECO:0000256" key="1">
    <source>
        <dbReference type="HAMAP-Rule" id="MF_01526"/>
    </source>
</evidence>
<dbReference type="Pfam" id="PF06133">
    <property type="entry name" value="Com_YlbF"/>
    <property type="match status" value="1"/>
</dbReference>
<evidence type="ECO:0000313" key="3">
    <source>
        <dbReference type="Proteomes" id="UP001556040"/>
    </source>
</evidence>
<dbReference type="Proteomes" id="UP001556040">
    <property type="component" value="Unassembled WGS sequence"/>
</dbReference>